<evidence type="ECO:0000313" key="2">
    <source>
        <dbReference type="Proteomes" id="UP000827133"/>
    </source>
</evidence>
<proteinExistence type="predicted"/>
<dbReference type="RefSeq" id="XP_044678709.1">
    <property type="nucleotide sequence ID" value="XM_044825792.1"/>
</dbReference>
<protein>
    <submittedName>
        <fullName evidence="1">Uncharacterized protein</fullName>
    </submittedName>
</protein>
<sequence length="266" mass="31038">MSDWVDNVDLSPEGPRHLAKWYVGENAFSGLIEWTTAMPEALKPCLAAVTERLPTDENRPEEARTLVFDPFIDLGFKRGLLYKCVEQPTNLRDAITRTPKPSSQHRRALARTIATQVRSLYVHFRIDHPALRTESFVFFVNSDPNLNTPYILDWARQASPEMYQHPEYQAGKPLWSDHVWSLMMVLSEIADWKPLKKEIQDHAELRSRKLERKRLVTSPSWKGAMTAELFQFGFEFLDKDRSTLEEYSHWEVKRFYDGLCKLLDPL</sequence>
<accession>A0A9P8DD48</accession>
<evidence type="ECO:0000313" key="1">
    <source>
        <dbReference type="EMBL" id="KAG9499709.1"/>
    </source>
</evidence>
<dbReference type="EMBL" id="JAHBCI010000006">
    <property type="protein sequence ID" value="KAG9499709.1"/>
    <property type="molecule type" value="Genomic_DNA"/>
</dbReference>
<keyword evidence="2" id="KW-1185">Reference proteome</keyword>
<organism evidence="1 2">
    <name type="scientific">Fusarium musae</name>
    <dbReference type="NCBI Taxonomy" id="1042133"/>
    <lineage>
        <taxon>Eukaryota</taxon>
        <taxon>Fungi</taxon>
        <taxon>Dikarya</taxon>
        <taxon>Ascomycota</taxon>
        <taxon>Pezizomycotina</taxon>
        <taxon>Sordariomycetes</taxon>
        <taxon>Hypocreomycetidae</taxon>
        <taxon>Hypocreales</taxon>
        <taxon>Nectriaceae</taxon>
        <taxon>Fusarium</taxon>
    </lineage>
</organism>
<dbReference type="Proteomes" id="UP000827133">
    <property type="component" value="Unassembled WGS sequence"/>
</dbReference>
<name>A0A9P8DD48_9HYPO</name>
<gene>
    <name evidence="1" type="ORF">J7337_008168</name>
</gene>
<comment type="caution">
    <text evidence="1">The sequence shown here is derived from an EMBL/GenBank/DDBJ whole genome shotgun (WGS) entry which is preliminary data.</text>
</comment>
<dbReference type="AlphaFoldDB" id="A0A9P8DD48"/>
<dbReference type="KEGG" id="fmu:J7337_008168"/>
<dbReference type="GeneID" id="68316024"/>
<reference evidence="1" key="1">
    <citation type="journal article" date="2021" name="Mol. Plant Microbe Interact.">
        <title>Telomere to telomere genome assembly of Fusarium musae F31, causal agent of crown rot disease of banana.</title>
        <authorList>
            <person name="Degradi L."/>
            <person name="Tava V."/>
            <person name="Kunova A."/>
            <person name="Cortesi P."/>
            <person name="Saracchi M."/>
            <person name="Pasquali M."/>
        </authorList>
    </citation>
    <scope>NUCLEOTIDE SEQUENCE</scope>
    <source>
        <strain evidence="1">F31</strain>
    </source>
</reference>